<organism evidence="2 3">
    <name type="scientific">Boothiomyces macroporosus</name>
    <dbReference type="NCBI Taxonomy" id="261099"/>
    <lineage>
        <taxon>Eukaryota</taxon>
        <taxon>Fungi</taxon>
        <taxon>Fungi incertae sedis</taxon>
        <taxon>Chytridiomycota</taxon>
        <taxon>Chytridiomycota incertae sedis</taxon>
        <taxon>Chytridiomycetes</taxon>
        <taxon>Rhizophydiales</taxon>
        <taxon>Terramycetaceae</taxon>
        <taxon>Boothiomyces</taxon>
    </lineage>
</organism>
<protein>
    <recommendedName>
        <fullName evidence="1">BHLH domain-containing protein</fullName>
    </recommendedName>
</protein>
<dbReference type="InterPro" id="IPR011598">
    <property type="entry name" value="bHLH_dom"/>
</dbReference>
<dbReference type="EMBL" id="JADGKB010000184">
    <property type="protein sequence ID" value="KAJ3251402.1"/>
    <property type="molecule type" value="Genomic_DNA"/>
</dbReference>
<proteinExistence type="predicted"/>
<dbReference type="InterPro" id="IPR036638">
    <property type="entry name" value="HLH_DNA-bd_sf"/>
</dbReference>
<evidence type="ECO:0000313" key="3">
    <source>
        <dbReference type="Proteomes" id="UP001210925"/>
    </source>
</evidence>
<dbReference type="AlphaFoldDB" id="A0AAD5UA98"/>
<dbReference type="PROSITE" id="PS50888">
    <property type="entry name" value="BHLH"/>
    <property type="match status" value="1"/>
</dbReference>
<dbReference type="Gene3D" id="4.10.280.10">
    <property type="entry name" value="Helix-loop-helix DNA-binding domain"/>
    <property type="match status" value="1"/>
</dbReference>
<dbReference type="SUPFAM" id="SSF47459">
    <property type="entry name" value="HLH, helix-loop-helix DNA-binding domain"/>
    <property type="match status" value="1"/>
</dbReference>
<keyword evidence="3" id="KW-1185">Reference proteome</keyword>
<dbReference type="SMART" id="SM00353">
    <property type="entry name" value="HLH"/>
    <property type="match status" value="1"/>
</dbReference>
<feature type="domain" description="BHLH" evidence="1">
    <location>
        <begin position="20"/>
        <end position="71"/>
    </location>
</feature>
<dbReference type="Pfam" id="PF00010">
    <property type="entry name" value="HLH"/>
    <property type="match status" value="1"/>
</dbReference>
<sequence>MTARNFEQRYGQKLELDPILRKQTHSQNERRRREKFKALIHNLKVLVPKSKSENVQQMAILQNACDYIMKVQEVLRSHGLLAEEDNPVDVGMAKFQSEFFVGKSNSEFGSDSCSDTGSNNASESIKISNLLC</sequence>
<gene>
    <name evidence="2" type="ORF">HK103_002415</name>
</gene>
<evidence type="ECO:0000259" key="1">
    <source>
        <dbReference type="PROSITE" id="PS50888"/>
    </source>
</evidence>
<name>A0AAD5UA98_9FUNG</name>
<dbReference type="GO" id="GO:0046983">
    <property type="term" value="F:protein dimerization activity"/>
    <property type="evidence" value="ECO:0007669"/>
    <property type="project" value="InterPro"/>
</dbReference>
<evidence type="ECO:0000313" key="2">
    <source>
        <dbReference type="EMBL" id="KAJ3251402.1"/>
    </source>
</evidence>
<comment type="caution">
    <text evidence="2">The sequence shown here is derived from an EMBL/GenBank/DDBJ whole genome shotgun (WGS) entry which is preliminary data.</text>
</comment>
<accession>A0AAD5UA98</accession>
<reference evidence="2" key="1">
    <citation type="submission" date="2020-05" db="EMBL/GenBank/DDBJ databases">
        <title>Phylogenomic resolution of chytrid fungi.</title>
        <authorList>
            <person name="Stajich J.E."/>
            <person name="Amses K."/>
            <person name="Simmons R."/>
            <person name="Seto K."/>
            <person name="Myers J."/>
            <person name="Bonds A."/>
            <person name="Quandt C.A."/>
            <person name="Barry K."/>
            <person name="Liu P."/>
            <person name="Grigoriev I."/>
            <person name="Longcore J.E."/>
            <person name="James T.Y."/>
        </authorList>
    </citation>
    <scope>NUCLEOTIDE SEQUENCE</scope>
    <source>
        <strain evidence="2">PLAUS21</strain>
    </source>
</reference>
<dbReference type="Proteomes" id="UP001210925">
    <property type="component" value="Unassembled WGS sequence"/>
</dbReference>